<dbReference type="SMART" id="SM00382">
    <property type="entry name" value="AAA"/>
    <property type="match status" value="1"/>
</dbReference>
<dbReference type="InterPro" id="IPR003593">
    <property type="entry name" value="AAA+_ATPase"/>
</dbReference>
<dbReference type="InterPro" id="IPR027417">
    <property type="entry name" value="P-loop_NTPase"/>
</dbReference>
<feature type="domain" description="AAA+ ATPase" evidence="1">
    <location>
        <begin position="2727"/>
        <end position="2848"/>
    </location>
</feature>
<evidence type="ECO:0000259" key="1">
    <source>
        <dbReference type="SMART" id="SM00382"/>
    </source>
</evidence>
<proteinExistence type="predicted"/>
<dbReference type="Proteomes" id="UP000051952">
    <property type="component" value="Unassembled WGS sequence"/>
</dbReference>
<dbReference type="InterPro" id="IPR003959">
    <property type="entry name" value="ATPase_AAA_core"/>
</dbReference>
<accession>A0A0S4JJB9</accession>
<sequence>MLNDDAFVVDGSVGGPGDGMGRDAVMNVLDAVGGIVRQLIPPHVYVLGTVPSNEELRYFGFECTDNGHNTTAQRSVYEMFSTETKQRENAASYVVRALGAMGVTITCDGKNLAMCRENGFRVHAMLVNLRNSKERALRCFEDNQEFIMALIAVCANNETGDRLLLKLGGVLASIQVTRSREWSKDFSKAMEEFRALCNSPDSPVVDLRITEACSHFVNGIIMSDKKEVIPHLIEAFLDDCRKQRAVKLTDEEEHRSVIGTTLVLDVKNDNELNDKGKHVVAGERGHKIRQVLTTAMTNFLAQLQKCANTLIPRLDEIAEDEPSIPLPRLQQTKEQSVHSHLRGGCTIVDLGFRSDGCYTVEYRQKLPTIEFHRDKAGPTLGDAIIAVAKHQEEERHGLVVRVVRLTGSDSIGSTRCSITIVCRLPGRSMDSHKIKYETFVDGENISADNPVEVVIATDDRDSNGKPIPFHRIAQHISGTTWRKEGSRRPIADKAVQVAEAVKVDYKIRDQHGEAFTSKFDVMNSVVYQSSKQLLDHLDCLREFIEKKWNDHLNLDKRSDLANILLRLLTEDNVRVVALSNRELTFAREMLDELQFVVKDVAVDNLSFVSKRTTLEDRSKKPSISFVHLELVGHLETANVEQICDLVAESSLRLLVVASPSTQHFAKVAAVVQTPSAAQAFQSTRVTLLTTPILVDPKRFEAGLAAPEVIESVTKEAKRFTKNYVNNFASNVSKSSRENALTIVCRRGLQLDGLEGIEVRDLRKDANPLRAVRESFERANHENIVGILENPIPQLALFVFEEKVVDAHLMFVPKPTSAEPTLTSALGISSNTSELAADWATLQSALSHQGINLAFEDFICVIPECEWLDHRCRVQLYLLIVWGVPFETSRRVLGTIRNVTSLPLPSTCNVTKGGSQRTTGADRSVEVEPSFCEMVVDGTVTMDDVLRSSIAARTDIPWNLCSSQWGVAAPFSSAVLTQVLSVYPYRLRLLVALGPSLFHTLGSVKLFVGDTPLSWAVDVATRLASTTGLLQRELLQEKHLASISVVKWLFLTLGWNDKVNAMDRDQHPLPRIAFDAADFAAVDREGIIMDLLDGHATSKSDGMSAQTRNAIALMLASIKGPPQLFSKQPQVIDYFLRTAGNGGMTTASAKYLFKELLSPDGPHIGAPFLSILKDSTLLAGSALRKDVPEVDELWRWCNGELNEDATEKLQTILSKLSANAWGFLLSITPTSSPERVDALFEKLNYSSSKTGITLSSVLNEASSLGGVEAVSAVILRSDNLEVMGQCHAQDALLDVLKAATTGVPVSNPVKYAKRTPETPSSQFHVELESHNKRLTYSLMQLPFFDGETAQDSDFSVAVLFTGRCLTESGRRYLLRTLTEMLLDTSPVAGDIDFPRPSNKTLELAVAVLWVHLPLAPCPLSTSATTALRRMKAFLSGTHKSTTKDFNEWTQEQIEELCSELEGASQGFRYSVGAEFETASLIALGLIDMFEYLPQPYLQPLLECGIVEDPPVEQVTNIVVQGSDWPTYKLVYSMRPLSQRFADAFFAPGQYVLDTKDPSFDVSHGVSAELVKRNLSYFAYGNVALDAESIAARLCIVLWFQSLGLFAGCHDRDAAEMRLMRLQVGNAALDMAALRATALGQGLLRFKDGLTRHEPNLRATQVVIRTTLPSFMEVQVRRKSSLLKLFDISSSESVLYTLQTLSAVLAVLPKEKQRPSNYFYLRGVNSPQYSGDTTLAHFIHGPHGSTVSDSERAARLEKCFCAISCEIGYRLGQAWSSLDERGRLSAAQSVVNTPFALLDEFEDKGKDMLLRIVDVALEQLDPSSQLLTPAARLLQRAQLCSAVVMSIGFQDPKALECLLYPLLELMGGQKVTLNYDGILNHNRTTVDGKLQRSFLTRRVAREIVYWREAGYEVLKKDAASWIIPLGSWQLALSSIDNNKTQFPPEDDANAATYIVNIAQIAPTDPLPNKSLPPKPTPKAEIKIVPRVFLFRESTPSSAITPVAPSAPAISAPATSRHVTKANESSLHTAIIDVSAILHLVVPENSVVSGGYLQVIAGLGCALLRDSKKQLRVVPLQTVKSSDTICCFFEDYGEAWEFCCARAHPSTLVGMGFMLASSPKGGWRIVMGLAHIPKDTEQETPRGIGGLRPWHMLAFNVVLGLPLHGPSEDKDTIGGPFLLLEWMCRRVCQGLAVGLENCDLSKNTDADRNRMERVLNVETVQELINALVTSDDEVEKSESCVALLAFLNHIADKVKQKQHGSNLSMFVVDADIYAALRAMNPSKRDRLKKCGVEEKMSMCQLREAVGRSLEFISGSSSSSEGSFLASIDPGASNRAHAASTTKLFEDFITHRDLQQRLLGVLKQQWRSDKIAQRLIEELPNEEFEKEYPNDADPSQSDFVIPEGFTTVKHQVDDGITTGTGIQSGDRNDVFFALSKSYNAAELTSLPIERKEKYHQSHGLLLNFLVDKRLIKFPNKQGNEALVVQWVQQVLRSPLPIMWKEWFLLHLHSEALWMPQLRRDDPKSKQYRIIAQLLALRCEMGGAREIVFAAFDELPLHCTRCNRIYGVIAMLNPPVAEWISSGFDVQEHRFTDLPQDEEAFRIIVSKFNPMTTHVVVYGYDKEPMSDTLLKWLCEYTFRYPWRFFIVVNCDTTTNLPENRDRVSNFLPLRNRVTDTVTLPVDSDIQSCEVFIKDLPVRGAPRFNTARSCDWSEEVEKCLLRVQPTNSNLVDRVLLIHLISPPGGGKSTLMQDLERRSNDIGKFVRFDCSDDRLVEEALRALLDEVLAGMDLGKESIVLIADEYHMLPERKKEEFMQWARGKLNQVKIVMIANRADPLDKKLLSTLNAAYPGCERSIKCVEGRISALKVKIVISKTYNSLTPDAVNRQSKKFYTFLATLRGMLGDDAVSLRLEEHFPREDKAQKVNNYEFTKRLQDKLIVFGHESVLRILNSYEQISTNIESETRKLVGVSVRDRICELYKDSIHGSPTKLIVFTSMLVPLLMYEEPVVGEGDNISINAVQDSDLTLCYRDVVEQTGNLRHAPAAVRLALWVRYVLSFVGMPLEEELHDSIFLSLRRLNLVDFPDFPIIQGESSLKTYPLHEQKTTFVNYNDLTDLDWIYRTLSRRAAVNWGAVRRTWEQSPVTDSEKLCTIIDQAGPTTVFTAMTARNVLQLLKRNPTGAFRDAVIKSYPINRIKSEATIDESPYFFATFAHLVTCNPEPTVLQQALKDLVWTPRGGAEERDIAKMFLFWISHHGSMAGAVSDRAQERCDAVLHLVVWASTQLLCLIPKECADLWRGKYLAPVTELFDSRGNILIPVDHAMSIAKGTHAYHRLHDKWPPLMQLLHRIVSSNNTILTHQEATHLLNMKVLQQPPVPGTSRSRLVGALLQTHPPRWLSREHEIELLNYDVVIGANDMNNEDQYKLHACRNVLKALDTLHTREELKLQCASISSQFDVMKRTGNATFVATQGRAQQ</sequence>
<dbReference type="SUPFAM" id="SSF52540">
    <property type="entry name" value="P-loop containing nucleoside triphosphate hydrolases"/>
    <property type="match status" value="1"/>
</dbReference>
<evidence type="ECO:0000313" key="2">
    <source>
        <dbReference type="EMBL" id="CUG90391.1"/>
    </source>
</evidence>
<dbReference type="GO" id="GO:0016887">
    <property type="term" value="F:ATP hydrolysis activity"/>
    <property type="evidence" value="ECO:0007669"/>
    <property type="project" value="InterPro"/>
</dbReference>
<organism evidence="2 3">
    <name type="scientific">Bodo saltans</name>
    <name type="common">Flagellated protozoan</name>
    <dbReference type="NCBI Taxonomy" id="75058"/>
    <lineage>
        <taxon>Eukaryota</taxon>
        <taxon>Discoba</taxon>
        <taxon>Euglenozoa</taxon>
        <taxon>Kinetoplastea</taxon>
        <taxon>Metakinetoplastina</taxon>
        <taxon>Eubodonida</taxon>
        <taxon>Bodonidae</taxon>
        <taxon>Bodo</taxon>
    </lineage>
</organism>
<name>A0A0S4JJB9_BODSA</name>
<keyword evidence="3" id="KW-1185">Reference proteome</keyword>
<evidence type="ECO:0000313" key="3">
    <source>
        <dbReference type="Proteomes" id="UP000051952"/>
    </source>
</evidence>
<dbReference type="EMBL" id="CYKH01001819">
    <property type="protein sequence ID" value="CUG90391.1"/>
    <property type="molecule type" value="Genomic_DNA"/>
</dbReference>
<dbReference type="CDD" id="cd00009">
    <property type="entry name" value="AAA"/>
    <property type="match status" value="1"/>
</dbReference>
<dbReference type="Gene3D" id="3.40.50.300">
    <property type="entry name" value="P-loop containing nucleotide triphosphate hydrolases"/>
    <property type="match status" value="1"/>
</dbReference>
<dbReference type="GO" id="GO:0005524">
    <property type="term" value="F:ATP binding"/>
    <property type="evidence" value="ECO:0007669"/>
    <property type="project" value="InterPro"/>
</dbReference>
<dbReference type="VEuPathDB" id="TriTrypDB:BSAL_26475"/>
<gene>
    <name evidence="2" type="ORF">BSAL_26475</name>
</gene>
<reference evidence="3" key="1">
    <citation type="submission" date="2015-09" db="EMBL/GenBank/DDBJ databases">
        <authorList>
            <consortium name="Pathogen Informatics"/>
        </authorList>
    </citation>
    <scope>NUCLEOTIDE SEQUENCE [LARGE SCALE GENOMIC DNA]</scope>
    <source>
        <strain evidence="3">Lake Konstanz</strain>
    </source>
</reference>
<dbReference type="Pfam" id="PF00004">
    <property type="entry name" value="AAA"/>
    <property type="match status" value="1"/>
</dbReference>
<protein>
    <recommendedName>
        <fullName evidence="1">AAA+ ATPase domain-containing protein</fullName>
    </recommendedName>
</protein>